<comment type="caution">
    <text evidence="12">The sequence shown here is derived from an EMBL/GenBank/DDBJ whole genome shotgun (WGS) entry which is preliminary data.</text>
</comment>
<gene>
    <name evidence="11 12" type="primary">kdpC</name>
    <name evidence="12" type="ORF">BACCIP111895_03765</name>
</gene>
<keyword evidence="6 11" id="KW-0067">ATP-binding</keyword>
<keyword evidence="5 11" id="KW-0547">Nucleotide-binding</keyword>
<dbReference type="EMBL" id="CALBWS010000029">
    <property type="protein sequence ID" value="CAH2716578.1"/>
    <property type="molecule type" value="Genomic_DNA"/>
</dbReference>
<name>A0ABM9EV71_9BACI</name>
<keyword evidence="2 11" id="KW-1003">Cell membrane</keyword>
<keyword evidence="8 11" id="KW-1133">Transmembrane helix</keyword>
<dbReference type="PIRSF" id="PIRSF001296">
    <property type="entry name" value="K_ATPase_KdpC"/>
    <property type="match status" value="1"/>
</dbReference>
<dbReference type="HAMAP" id="MF_00276">
    <property type="entry name" value="KdpC"/>
    <property type="match status" value="1"/>
</dbReference>
<keyword evidence="1 11" id="KW-0813">Transport</keyword>
<evidence type="ECO:0000256" key="1">
    <source>
        <dbReference type="ARBA" id="ARBA00022448"/>
    </source>
</evidence>
<dbReference type="RefSeq" id="WP_248736830.1">
    <property type="nucleotide sequence ID" value="NZ_CALBWS010000029.1"/>
</dbReference>
<dbReference type="Pfam" id="PF02669">
    <property type="entry name" value="KdpC"/>
    <property type="match status" value="1"/>
</dbReference>
<evidence type="ECO:0000256" key="10">
    <source>
        <dbReference type="ARBA" id="ARBA00023136"/>
    </source>
</evidence>
<evidence type="ECO:0000256" key="3">
    <source>
        <dbReference type="ARBA" id="ARBA00022538"/>
    </source>
</evidence>
<proteinExistence type="inferred from homology"/>
<evidence type="ECO:0000256" key="5">
    <source>
        <dbReference type="ARBA" id="ARBA00022741"/>
    </source>
</evidence>
<sequence>MRSFIVALRTSLFLMILCGLLYPLATTAVAQVLFHKQAEGSLVIQNGKVQGSELLAQGFKGPEWFHPRASAAKYDPTASAATNAAVASNEYVKTVKDNVNQLKKENGNIGNKIPADLVTTSGSGFDPDLSLEAAKAQVPRIAKALSVSEDRLQALINEHTIGRSFGIFGEPRVNVLELNMALQQLK</sequence>
<accession>A0ABM9EV71</accession>
<evidence type="ECO:0000256" key="2">
    <source>
        <dbReference type="ARBA" id="ARBA00022475"/>
    </source>
</evidence>
<dbReference type="Proteomes" id="UP000838308">
    <property type="component" value="Unassembled WGS sequence"/>
</dbReference>
<keyword evidence="13" id="KW-1185">Reference proteome</keyword>
<evidence type="ECO:0000256" key="11">
    <source>
        <dbReference type="HAMAP-Rule" id="MF_00276"/>
    </source>
</evidence>
<protein>
    <recommendedName>
        <fullName evidence="11">Potassium-transporting ATPase KdpC subunit</fullName>
    </recommendedName>
    <alternativeName>
        <fullName evidence="11">ATP phosphohydrolase [potassium-transporting] C chain</fullName>
    </alternativeName>
    <alternativeName>
        <fullName evidence="11">Potassium-binding and translocating subunit C</fullName>
    </alternativeName>
    <alternativeName>
        <fullName evidence="11">Potassium-translocating ATPase C chain</fullName>
    </alternativeName>
</protein>
<keyword evidence="4 11" id="KW-0812">Transmembrane</keyword>
<evidence type="ECO:0000313" key="12">
    <source>
        <dbReference type="EMBL" id="CAH2716578.1"/>
    </source>
</evidence>
<evidence type="ECO:0000313" key="13">
    <source>
        <dbReference type="Proteomes" id="UP000838308"/>
    </source>
</evidence>
<dbReference type="InterPro" id="IPR003820">
    <property type="entry name" value="KdpC"/>
</dbReference>
<keyword evidence="10 11" id="KW-0472">Membrane</keyword>
<evidence type="ECO:0000256" key="9">
    <source>
        <dbReference type="ARBA" id="ARBA00023065"/>
    </source>
</evidence>
<dbReference type="PANTHER" id="PTHR30042:SF2">
    <property type="entry name" value="POTASSIUM-TRANSPORTING ATPASE KDPC SUBUNIT"/>
    <property type="match status" value="1"/>
</dbReference>
<keyword evidence="9 11" id="KW-0406">Ion transport</keyword>
<evidence type="ECO:0000256" key="7">
    <source>
        <dbReference type="ARBA" id="ARBA00022958"/>
    </source>
</evidence>
<reference evidence="12" key="1">
    <citation type="submission" date="2022-04" db="EMBL/GenBank/DDBJ databases">
        <authorList>
            <person name="Criscuolo A."/>
        </authorList>
    </citation>
    <scope>NUCLEOTIDE SEQUENCE</scope>
    <source>
        <strain evidence="12">CIP111895</strain>
    </source>
</reference>
<comment type="subcellular location">
    <subcellularLocation>
        <location evidence="11">Cell membrane</location>
        <topology evidence="11">Single-pass membrane protein</topology>
    </subcellularLocation>
</comment>
<dbReference type="NCBIfam" id="NF001454">
    <property type="entry name" value="PRK00315.1"/>
    <property type="match status" value="1"/>
</dbReference>
<evidence type="ECO:0000256" key="8">
    <source>
        <dbReference type="ARBA" id="ARBA00022989"/>
    </source>
</evidence>
<evidence type="ECO:0000256" key="6">
    <source>
        <dbReference type="ARBA" id="ARBA00022840"/>
    </source>
</evidence>
<comment type="similarity">
    <text evidence="11">Belongs to the KdpC family.</text>
</comment>
<organism evidence="12 13">
    <name type="scientific">Neobacillus rhizosphaerae</name>
    <dbReference type="NCBI Taxonomy" id="2880965"/>
    <lineage>
        <taxon>Bacteria</taxon>
        <taxon>Bacillati</taxon>
        <taxon>Bacillota</taxon>
        <taxon>Bacilli</taxon>
        <taxon>Bacillales</taxon>
        <taxon>Bacillaceae</taxon>
        <taxon>Neobacillus</taxon>
    </lineage>
</organism>
<keyword evidence="3 11" id="KW-0633">Potassium transport</keyword>
<comment type="subunit">
    <text evidence="11">The system is composed of three essential subunits: KdpA, KdpB and KdpC.</text>
</comment>
<evidence type="ECO:0000256" key="4">
    <source>
        <dbReference type="ARBA" id="ARBA00022692"/>
    </source>
</evidence>
<dbReference type="PANTHER" id="PTHR30042">
    <property type="entry name" value="POTASSIUM-TRANSPORTING ATPASE C CHAIN"/>
    <property type="match status" value="1"/>
</dbReference>
<comment type="function">
    <text evidence="11">Part of the high-affinity ATP-driven potassium transport (or Kdp) system, which catalyzes the hydrolysis of ATP coupled with the electrogenic transport of potassium into the cytoplasm. This subunit acts as a catalytic chaperone that increases the ATP-binding affinity of the ATP-hydrolyzing subunit KdpB by the formation of a transient KdpB/KdpC/ATP ternary complex.</text>
</comment>
<dbReference type="NCBIfam" id="TIGR00681">
    <property type="entry name" value="kdpC"/>
    <property type="match status" value="1"/>
</dbReference>
<keyword evidence="7 11" id="KW-0630">Potassium</keyword>